<evidence type="ECO:0000313" key="4">
    <source>
        <dbReference type="Proteomes" id="UP000219338"/>
    </source>
</evidence>
<feature type="compositionally biased region" description="Basic and acidic residues" evidence="1">
    <location>
        <begin position="33"/>
        <end position="45"/>
    </location>
</feature>
<gene>
    <name evidence="3" type="ORF">ARMOST_13053</name>
</gene>
<dbReference type="STRING" id="47428.A0A284RLM9"/>
<dbReference type="EMBL" id="FUEG01000011">
    <property type="protein sequence ID" value="SJL09672.1"/>
    <property type="molecule type" value="Genomic_DNA"/>
</dbReference>
<dbReference type="InterPro" id="IPR001900">
    <property type="entry name" value="RNase_II/R"/>
</dbReference>
<dbReference type="PANTHER" id="PTHR23355:SF65">
    <property type="entry name" value="EXORIBONUCLEASE CYT-4, PUTATIVE (AFU_ORTHOLOGUE AFUA_7G01550)-RELATED"/>
    <property type="match status" value="1"/>
</dbReference>
<reference evidence="4" key="1">
    <citation type="journal article" date="2017" name="Nat. Ecol. Evol.">
        <title>Genome expansion and lineage-specific genetic innovations in the forest pathogenic fungi Armillaria.</title>
        <authorList>
            <person name="Sipos G."/>
            <person name="Prasanna A.N."/>
            <person name="Walter M.C."/>
            <person name="O'Connor E."/>
            <person name="Balint B."/>
            <person name="Krizsan K."/>
            <person name="Kiss B."/>
            <person name="Hess J."/>
            <person name="Varga T."/>
            <person name="Slot J."/>
            <person name="Riley R."/>
            <person name="Boka B."/>
            <person name="Rigling D."/>
            <person name="Barry K."/>
            <person name="Lee J."/>
            <person name="Mihaltcheva S."/>
            <person name="LaButti K."/>
            <person name="Lipzen A."/>
            <person name="Waldron R."/>
            <person name="Moloney N.M."/>
            <person name="Sperisen C."/>
            <person name="Kredics L."/>
            <person name="Vagvoelgyi C."/>
            <person name="Patrignani A."/>
            <person name="Fitzpatrick D."/>
            <person name="Nagy I."/>
            <person name="Doyle S."/>
            <person name="Anderson J.B."/>
            <person name="Grigoriev I.V."/>
            <person name="Gueldener U."/>
            <person name="Muensterkoetter M."/>
            <person name="Nagy L.G."/>
        </authorList>
    </citation>
    <scope>NUCLEOTIDE SEQUENCE [LARGE SCALE GENOMIC DNA]</scope>
    <source>
        <strain evidence="4">C18/9</strain>
    </source>
</reference>
<dbReference type="OMA" id="LRRYMDM"/>
<dbReference type="GO" id="GO:0000932">
    <property type="term" value="C:P-body"/>
    <property type="evidence" value="ECO:0007669"/>
    <property type="project" value="TreeGrafter"/>
</dbReference>
<proteinExistence type="predicted"/>
<dbReference type="GO" id="GO:0003723">
    <property type="term" value="F:RNA binding"/>
    <property type="evidence" value="ECO:0007669"/>
    <property type="project" value="InterPro"/>
</dbReference>
<dbReference type="SUPFAM" id="SSF50249">
    <property type="entry name" value="Nucleic acid-binding proteins"/>
    <property type="match status" value="1"/>
</dbReference>
<dbReference type="OrthoDB" id="2285229at2759"/>
<dbReference type="GO" id="GO:0000175">
    <property type="term" value="F:3'-5'-RNA exonuclease activity"/>
    <property type="evidence" value="ECO:0007669"/>
    <property type="project" value="TreeGrafter"/>
</dbReference>
<dbReference type="Pfam" id="PF00773">
    <property type="entry name" value="RNB"/>
    <property type="match status" value="1"/>
</dbReference>
<organism evidence="3 4">
    <name type="scientific">Armillaria ostoyae</name>
    <name type="common">Armillaria root rot fungus</name>
    <dbReference type="NCBI Taxonomy" id="47428"/>
    <lineage>
        <taxon>Eukaryota</taxon>
        <taxon>Fungi</taxon>
        <taxon>Dikarya</taxon>
        <taxon>Basidiomycota</taxon>
        <taxon>Agaricomycotina</taxon>
        <taxon>Agaricomycetes</taxon>
        <taxon>Agaricomycetidae</taxon>
        <taxon>Agaricales</taxon>
        <taxon>Marasmiineae</taxon>
        <taxon>Physalacriaceae</taxon>
        <taxon>Armillaria</taxon>
    </lineage>
</organism>
<sequence>MYNVHRCAALRGSLLSDLRVSRCAHTQAGSPNPKDRQRRTPEGVHRTNFQRQPQKFHKQPSPRVDFDSVETLAERLIGTSDQREVSGWKHTKSLRGDEMRLASNIKVKQDLPRFSTEKQAMEAVDPMDRFEALADYEVVPAVKATPGTFVEIRRNSAVTTGIILTSSIIARREVTVSLTDRGEMLHHQPDDITFAVPGVVSEDLIQRSGHSDFSANHKEHNARVQILKQLKDIGSLVNDLRVPILSTLSTLYPTLRNSNPEKWGLTNISELTRMFKRNPTFVDIFAVHCWVWNNLDKFSPAATYSVTQNVRIRPENHYNRIKNITTWMHQKASPIDSFALKARPIIQKSRRHQVESIGEPPSWIPGNHKWTPTDILIISYLLDALRAEGEGHKEPYILGQSAILKKVDPDVVLVDQDTIYQTLLGIGVAAPWHDMTAITPTDEGDPEQETAIVARSMSAAPSSDVLGPEDLYRSDPLQAIRHDFGDLNVYVIDDPTAKELDDGISVERIPTEPDTYWLHIHIADPASLIPPTHVFATQALQRGQTYYYGTRTFPMLPTAFTGSKEFGLSLGDLLESGKSQRVLTFSCKVNLKGELLDYKVRGGLVKNINLLTYHSVNKALGYPIETKVYPFGDKPHSSTRHPLTDEHIDDLRMVDQIARAFVARRFRDNIYITSSSKAEIQFDDVSSIRSLTMDPGHFRGFVGMAYSVEDAKLADTGARNLVAESMKLACRAASRFFLDRDIPALRRTLQAPTHTSDTDLQKILDMRSPNAYVERTSALPYVVAESKSSYSLEPRGHHQIGSPDGEGYVRVTSPLRRAADLQAHWQLVNALRGTRKPLFSPEELMQYTEVFWTADRYNKRMEGRNRALGQVYYLQQWLANPALRANRPDPLQNLEGVVMDVPFSHVSTKRYLTVVQVESLGLRAFLGDMDNIDDAPLGATVPIKLSHVTTGCRPMIHMSLR</sequence>
<evidence type="ECO:0000256" key="1">
    <source>
        <dbReference type="SAM" id="MobiDB-lite"/>
    </source>
</evidence>
<evidence type="ECO:0000313" key="3">
    <source>
        <dbReference type="EMBL" id="SJL09672.1"/>
    </source>
</evidence>
<dbReference type="Proteomes" id="UP000219338">
    <property type="component" value="Unassembled WGS sequence"/>
</dbReference>
<dbReference type="PANTHER" id="PTHR23355">
    <property type="entry name" value="RIBONUCLEASE"/>
    <property type="match status" value="1"/>
</dbReference>
<dbReference type="GO" id="GO:0006402">
    <property type="term" value="P:mRNA catabolic process"/>
    <property type="evidence" value="ECO:0007669"/>
    <property type="project" value="TreeGrafter"/>
</dbReference>
<feature type="domain" description="RNB" evidence="2">
    <location>
        <begin position="481"/>
        <end position="833"/>
    </location>
</feature>
<evidence type="ECO:0000259" key="2">
    <source>
        <dbReference type="SMART" id="SM00955"/>
    </source>
</evidence>
<accession>A0A284RLM9</accession>
<dbReference type="AlphaFoldDB" id="A0A284RLM9"/>
<feature type="region of interest" description="Disordered" evidence="1">
    <location>
        <begin position="24"/>
        <end position="63"/>
    </location>
</feature>
<dbReference type="SMART" id="SM00955">
    <property type="entry name" value="RNB"/>
    <property type="match status" value="1"/>
</dbReference>
<dbReference type="InterPro" id="IPR012340">
    <property type="entry name" value="NA-bd_OB-fold"/>
</dbReference>
<dbReference type="InterPro" id="IPR050180">
    <property type="entry name" value="RNR_Ribonuclease"/>
</dbReference>
<protein>
    <recommendedName>
        <fullName evidence="2">RNB domain-containing protein</fullName>
    </recommendedName>
</protein>
<name>A0A284RLM9_ARMOS</name>
<keyword evidence="4" id="KW-1185">Reference proteome</keyword>